<gene>
    <name evidence="3" type="primary">LOC115948635</name>
</gene>
<dbReference type="Pfam" id="PF12110">
    <property type="entry name" value="Nup96"/>
    <property type="match status" value="1"/>
</dbReference>
<protein>
    <submittedName>
        <fullName evidence="3">Nuclear pore complex protein Nup98-Nup96-like</fullName>
    </submittedName>
</protein>
<evidence type="ECO:0000313" key="2">
    <source>
        <dbReference type="Proteomes" id="UP000504602"/>
    </source>
</evidence>
<name>A0A8N5EV01_GEOFO</name>
<dbReference type="AlphaFoldDB" id="A0A8N5EV01"/>
<evidence type="ECO:0000259" key="1">
    <source>
        <dbReference type="Pfam" id="PF12110"/>
    </source>
</evidence>
<dbReference type="InterPro" id="IPR021967">
    <property type="entry name" value="Nup98_C"/>
</dbReference>
<proteinExistence type="predicted"/>
<feature type="domain" description="Nuclear pore complex protein NUP96 C-terminal" evidence="1">
    <location>
        <begin position="174"/>
        <end position="378"/>
    </location>
</feature>
<dbReference type="RefSeq" id="XP_030918479.1">
    <property type="nucleotide sequence ID" value="XM_031062619.1"/>
</dbReference>
<keyword evidence="2" id="KW-1185">Reference proteome</keyword>
<evidence type="ECO:0000313" key="3">
    <source>
        <dbReference type="RefSeq" id="XP_030918479.1"/>
    </source>
</evidence>
<reference evidence="3" key="1">
    <citation type="submission" date="2025-08" db="UniProtKB">
        <authorList>
            <consortium name="RefSeq"/>
        </authorList>
    </citation>
    <scope>IDENTIFICATION</scope>
</reference>
<sequence>MDRDKELYLTPLEIKLKHSTVHMDEPCPLLAPNPGVSAIHDYADWARKASEDPTVAESVVKHWCLAWTLCEAIWGKLKELEASLEEPSEYVLALERRRAFSRWLSETAAARIEDEVALARHGSHVSSPEGDHRLALLLSQLAGSQPVWLIRVCAPGVADQGLWLQVWQLSERISVNVCSLLDWKRCVAVHLWYLLPPTASISRALAMYESAFQNTSECEKYACCPLPPYLEDSGYVIEEDDNGGRPLRDVCFHLLKLYSDRSYELDQLLDPRSITSDPLDFRLSWHLWEVLRALNYCHLSQQSWGVLNTSYAAQLESEGLWEWAVFVMLHEPDAQAVRELLGRHCALAEGPEGWAKETFLTQRLCVPPRWIHEAKAVRARMEGDKHKEALFLFKAGHWNQCHKLVVRHLASDAIINENYKYLKGFLEDLAPPERSALIQDWELAGLVYLDYIRVNEMLDRIQQLDVSTYELERLHTKVTSLCNRIEQLQCHTAKDRLAQSGTLTPCPAAPWTSGQQLYPQLTESFRLEKTKRPFRLSPAIPQHCQDCH</sequence>
<dbReference type="Proteomes" id="UP000504602">
    <property type="component" value="Unplaced"/>
</dbReference>
<dbReference type="OrthoDB" id="3797628at2759"/>
<dbReference type="GeneID" id="115948635"/>
<accession>A0A8N5EV01</accession>
<organism evidence="2 3">
    <name type="scientific">Geospiza fortis</name>
    <name type="common">Medium ground-finch</name>
    <dbReference type="NCBI Taxonomy" id="48883"/>
    <lineage>
        <taxon>Eukaryota</taxon>
        <taxon>Metazoa</taxon>
        <taxon>Chordata</taxon>
        <taxon>Craniata</taxon>
        <taxon>Vertebrata</taxon>
        <taxon>Euteleostomi</taxon>
        <taxon>Archelosauria</taxon>
        <taxon>Archosauria</taxon>
        <taxon>Dinosauria</taxon>
        <taxon>Saurischia</taxon>
        <taxon>Theropoda</taxon>
        <taxon>Coelurosauria</taxon>
        <taxon>Aves</taxon>
        <taxon>Neognathae</taxon>
        <taxon>Neoaves</taxon>
        <taxon>Telluraves</taxon>
        <taxon>Australaves</taxon>
        <taxon>Passeriformes</taxon>
        <taxon>Thraupidae</taxon>
        <taxon>Geospiza</taxon>
    </lineage>
</organism>